<dbReference type="InterPro" id="IPR016040">
    <property type="entry name" value="NAD(P)-bd_dom"/>
</dbReference>
<reference evidence="2 5" key="2">
    <citation type="submission" date="2020-08" db="EMBL/GenBank/DDBJ databases">
        <title>Genomic Encyclopedia of Type Strains, Phase IV (KMG-IV): sequencing the most valuable type-strain genomes for metagenomic binning, comparative biology and taxonomic classification.</title>
        <authorList>
            <person name="Goeker M."/>
        </authorList>
    </citation>
    <scope>NUCLEOTIDE SEQUENCE [LARGE SCALE GENOMIC DNA]</scope>
    <source>
        <strain evidence="2 5">DSM 19331</strain>
    </source>
</reference>
<protein>
    <submittedName>
        <fullName evidence="3">SDR family oxidoreductase</fullName>
    </submittedName>
    <submittedName>
        <fullName evidence="2">Uncharacterized protein YbjT (DUF2867 family)</fullName>
    </submittedName>
</protein>
<comment type="caution">
    <text evidence="2">The sequence shown here is derived from an EMBL/GenBank/DDBJ whole genome shotgun (WGS) entry which is preliminary data.</text>
</comment>
<accession>A0A7W6FI22</accession>
<dbReference type="InterPro" id="IPR036291">
    <property type="entry name" value="NAD(P)-bd_dom_sf"/>
</dbReference>
<dbReference type="RefSeq" id="WP_126823972.1">
    <property type="nucleotide sequence ID" value="NZ_JACIDG010000004.1"/>
</dbReference>
<dbReference type="EMBL" id="RJJU01000004">
    <property type="protein sequence ID" value="RUM14502.1"/>
    <property type="molecule type" value="Genomic_DNA"/>
</dbReference>
<dbReference type="SUPFAM" id="SSF51735">
    <property type="entry name" value="NAD(P)-binding Rossmann-fold domains"/>
    <property type="match status" value="1"/>
</dbReference>
<dbReference type="EMBL" id="JACIDG010000004">
    <property type="protein sequence ID" value="MBB3914587.1"/>
    <property type="molecule type" value="Genomic_DNA"/>
</dbReference>
<evidence type="ECO:0000313" key="5">
    <source>
        <dbReference type="Proteomes" id="UP000545490"/>
    </source>
</evidence>
<evidence type="ECO:0000313" key="3">
    <source>
        <dbReference type="EMBL" id="RUM14502.1"/>
    </source>
</evidence>
<evidence type="ECO:0000313" key="4">
    <source>
        <dbReference type="Proteomes" id="UP000272004"/>
    </source>
</evidence>
<name>A0A7W6FI22_9HYPH</name>
<keyword evidence="4" id="KW-1185">Reference proteome</keyword>
<gene>
    <name evidence="3" type="ORF">EFB14_07165</name>
    <name evidence="2" type="ORF">GGQ65_001869</name>
</gene>
<proteinExistence type="predicted"/>
<organism evidence="2 5">
    <name type="scientific">Rhizobium fabae</name>
    <dbReference type="NCBI Taxonomy" id="573179"/>
    <lineage>
        <taxon>Bacteria</taxon>
        <taxon>Pseudomonadati</taxon>
        <taxon>Pseudomonadota</taxon>
        <taxon>Alphaproteobacteria</taxon>
        <taxon>Hyphomicrobiales</taxon>
        <taxon>Rhizobiaceae</taxon>
        <taxon>Rhizobium/Agrobacterium group</taxon>
        <taxon>Rhizobium</taxon>
    </lineage>
</organism>
<dbReference type="Pfam" id="PF13460">
    <property type="entry name" value="NAD_binding_10"/>
    <property type="match status" value="1"/>
</dbReference>
<evidence type="ECO:0000259" key="1">
    <source>
        <dbReference type="Pfam" id="PF13460"/>
    </source>
</evidence>
<dbReference type="Proteomes" id="UP000272004">
    <property type="component" value="Unassembled WGS sequence"/>
</dbReference>
<dbReference type="AlphaFoldDB" id="A0A7W6FI22"/>
<sequence>MTNVFVIGAAGKVGIRLVRKLAVRGHRVGALHRKREQESTLAAAGATPIFGSIQIIDARSLANIIDGCDVVVFTAGAGGAGIEQTNAIDGRGLETAVDAAKLAGVRRFILVSAFPEAWREKENSEGFENYIAVKKLADAYLADTEIDWVILRPGTLSDEPGTGMIKANAALPYGTVTRDDVAETIVALIEEPTVRRSIVELTNGDDAVADAVAKLGR</sequence>
<evidence type="ECO:0000313" key="2">
    <source>
        <dbReference type="EMBL" id="MBB3914587.1"/>
    </source>
</evidence>
<feature type="domain" description="NAD(P)-binding" evidence="1">
    <location>
        <begin position="8"/>
        <end position="192"/>
    </location>
</feature>
<dbReference type="CDD" id="cd05243">
    <property type="entry name" value="SDR_a5"/>
    <property type="match status" value="1"/>
</dbReference>
<dbReference type="PANTHER" id="PTHR15020:SF50">
    <property type="entry name" value="UPF0659 PROTEIN YMR090W"/>
    <property type="match status" value="1"/>
</dbReference>
<reference evidence="3 4" key="1">
    <citation type="submission" date="2018-11" db="EMBL/GenBank/DDBJ databases">
        <authorList>
            <person name="Huo Y."/>
        </authorList>
    </citation>
    <scope>NUCLEOTIDE SEQUENCE [LARGE SCALE GENOMIC DNA]</scope>
    <source>
        <strain evidence="3 4">CCBAU 33202</strain>
    </source>
</reference>
<dbReference type="PANTHER" id="PTHR15020">
    <property type="entry name" value="FLAVIN REDUCTASE-RELATED"/>
    <property type="match status" value="1"/>
</dbReference>
<dbReference type="Proteomes" id="UP000545490">
    <property type="component" value="Unassembled WGS sequence"/>
</dbReference>
<dbReference type="Gene3D" id="3.40.50.720">
    <property type="entry name" value="NAD(P)-binding Rossmann-like Domain"/>
    <property type="match status" value="1"/>
</dbReference>